<feature type="transmembrane region" description="Helical" evidence="5">
    <location>
        <begin position="174"/>
        <end position="204"/>
    </location>
</feature>
<comment type="subcellular location">
    <subcellularLocation>
        <location evidence="1">Membrane</location>
        <topology evidence="1">Multi-pass membrane protein</topology>
    </subcellularLocation>
</comment>
<evidence type="ECO:0000256" key="1">
    <source>
        <dbReference type="ARBA" id="ARBA00004141"/>
    </source>
</evidence>
<feature type="transmembrane region" description="Helical" evidence="5">
    <location>
        <begin position="216"/>
        <end position="233"/>
    </location>
</feature>
<dbReference type="PANTHER" id="PTHR37422:SF13">
    <property type="entry name" value="LIPOPOLYSACCHARIDE BIOSYNTHESIS PROTEIN PA4999-RELATED"/>
    <property type="match status" value="1"/>
</dbReference>
<keyword evidence="4 5" id="KW-0472">Membrane</keyword>
<dbReference type="GO" id="GO:0016020">
    <property type="term" value="C:membrane"/>
    <property type="evidence" value="ECO:0007669"/>
    <property type="project" value="UniProtKB-SubCell"/>
</dbReference>
<gene>
    <name evidence="8" type="ORF">KSL4_1346</name>
    <name evidence="7" type="ORF">PL111_1908</name>
</gene>
<evidence type="ECO:0000313" key="10">
    <source>
        <dbReference type="Proteomes" id="UP000199047"/>
    </source>
</evidence>
<feature type="transmembrane region" description="Helical" evidence="5">
    <location>
        <begin position="142"/>
        <end position="162"/>
    </location>
</feature>
<evidence type="ECO:0000256" key="4">
    <source>
        <dbReference type="ARBA" id="ARBA00023136"/>
    </source>
</evidence>
<dbReference type="Proteomes" id="UP000198868">
    <property type="component" value="Unassembled WGS sequence"/>
</dbReference>
<evidence type="ECO:0000256" key="3">
    <source>
        <dbReference type="ARBA" id="ARBA00022989"/>
    </source>
</evidence>
<protein>
    <recommendedName>
        <fullName evidence="6">O-antigen ligase-related domain-containing protein</fullName>
    </recommendedName>
</protein>
<feature type="transmembrane region" description="Helical" evidence="5">
    <location>
        <begin position="356"/>
        <end position="372"/>
    </location>
</feature>
<evidence type="ECO:0000313" key="9">
    <source>
        <dbReference type="Proteomes" id="UP000198868"/>
    </source>
</evidence>
<evidence type="ECO:0000256" key="5">
    <source>
        <dbReference type="SAM" id="Phobius"/>
    </source>
</evidence>
<dbReference type="InterPro" id="IPR007016">
    <property type="entry name" value="O-antigen_ligase-rel_domated"/>
</dbReference>
<feature type="transmembrane region" description="Helical" evidence="5">
    <location>
        <begin position="85"/>
        <end position="104"/>
    </location>
</feature>
<evidence type="ECO:0000256" key="2">
    <source>
        <dbReference type="ARBA" id="ARBA00022692"/>
    </source>
</evidence>
<keyword evidence="3 5" id="KW-1133">Transmembrane helix</keyword>
<dbReference type="EMBL" id="FBTU01000007">
    <property type="protein sequence ID" value="CUW06505.1"/>
    <property type="molecule type" value="Genomic_DNA"/>
</dbReference>
<comment type="caution">
    <text evidence="7">The sequence shown here is derived from an EMBL/GenBank/DDBJ whole genome shotgun (WGS) entry which is preliminary data.</text>
</comment>
<dbReference type="RefSeq" id="WP_180384805.1">
    <property type="nucleotide sequence ID" value="NZ_FBTB01000010.1"/>
</dbReference>
<dbReference type="Pfam" id="PF04932">
    <property type="entry name" value="Wzy_C"/>
    <property type="match status" value="1"/>
</dbReference>
<dbReference type="EMBL" id="FBTB01000010">
    <property type="protein sequence ID" value="CUW07879.1"/>
    <property type="molecule type" value="Genomic_DNA"/>
</dbReference>
<evidence type="ECO:0000313" key="8">
    <source>
        <dbReference type="EMBL" id="CUW07879.1"/>
    </source>
</evidence>
<evidence type="ECO:0000259" key="6">
    <source>
        <dbReference type="Pfam" id="PF04932"/>
    </source>
</evidence>
<keyword evidence="10" id="KW-1185">Reference proteome</keyword>
<proteinExistence type="predicted"/>
<feature type="transmembrane region" description="Helical" evidence="5">
    <location>
        <begin position="110"/>
        <end position="130"/>
    </location>
</feature>
<feature type="transmembrane region" description="Helical" evidence="5">
    <location>
        <begin position="322"/>
        <end position="349"/>
    </location>
</feature>
<dbReference type="Proteomes" id="UP000199047">
    <property type="component" value="Unassembled WGS sequence"/>
</dbReference>
<feature type="transmembrane region" description="Helical" evidence="5">
    <location>
        <begin position="7"/>
        <end position="40"/>
    </location>
</feature>
<reference evidence="9 10" key="1">
    <citation type="submission" date="2015-12" db="EMBL/GenBank/DDBJ databases">
        <authorList>
            <person name="Andreevskaya M."/>
        </authorList>
    </citation>
    <scope>NUCLEOTIDE SEQUENCE [LARGE SCALE GENOMIC DNA]</scope>
    <source>
        <strain evidence="8 10">KSL4-2</strain>
        <strain evidence="7 9">PL111</strain>
    </source>
</reference>
<name>A0AAN2QUB8_9LACO</name>
<accession>A0AAN2QUB8</accession>
<feature type="domain" description="O-antigen ligase-related" evidence="6">
    <location>
        <begin position="178"/>
        <end position="338"/>
    </location>
</feature>
<organism evidence="7 9">
    <name type="scientific">Leuconostoc inhae</name>
    <dbReference type="NCBI Taxonomy" id="178001"/>
    <lineage>
        <taxon>Bacteria</taxon>
        <taxon>Bacillati</taxon>
        <taxon>Bacillota</taxon>
        <taxon>Bacilli</taxon>
        <taxon>Lactobacillales</taxon>
        <taxon>Lactobacillaceae</taxon>
        <taxon>Leuconostoc</taxon>
    </lineage>
</organism>
<feature type="transmembrane region" description="Helical" evidence="5">
    <location>
        <begin position="52"/>
        <end position="73"/>
    </location>
</feature>
<feature type="transmembrane region" description="Helical" evidence="5">
    <location>
        <begin position="378"/>
        <end position="397"/>
    </location>
</feature>
<sequence>MWESKVSFIGIIIVVLFAVGSIAVGSTIYITGIITWIIFLTISNGRLPIKNIYFPYFPLLLYGVIISVIAAIFNNFDIRNLVAGIINLSNPVLFLSIGAILTLVCAKEHFLKYVIFAGTFVAVFQLYLLTHNISSADSINSLRMSMLATPDIIPITLVLLIYRKTLNIDINRFITIVAFIVTLFSFVASFSRTLILELVIYILVFSIDRRFIKRNITVYLTLIVGVIAAYFFFVNNTFGDAFIEKIIKSSTEVSSNNDWNQLSTILNNWRGYEVYSATNQFNINGMFEKIFGEGLASQIYVGPYAIYVGVNGMSIPYLHNSYYTILIKLGYVGLVYYILFLGINFFFYLKRFHHNTGYLLVIAIIAILAVNSKLMQGAVVMGHDAVLLVALGYLSIYKNTQQENISRV</sequence>
<dbReference type="AlphaFoldDB" id="A0AAN2QUB8"/>
<evidence type="ECO:0000313" key="7">
    <source>
        <dbReference type="EMBL" id="CUW06505.1"/>
    </source>
</evidence>
<dbReference type="PANTHER" id="PTHR37422">
    <property type="entry name" value="TEICHURONIC ACID BIOSYNTHESIS PROTEIN TUAE"/>
    <property type="match status" value="1"/>
</dbReference>
<keyword evidence="2 5" id="KW-0812">Transmembrane</keyword>
<dbReference type="InterPro" id="IPR051533">
    <property type="entry name" value="WaaL-like"/>
</dbReference>